<dbReference type="AlphaFoldDB" id="A0A1V9FC75"/>
<dbReference type="EMBL" id="LVXG01000002">
    <property type="protein sequence ID" value="OQP55847.1"/>
    <property type="molecule type" value="Genomic_DNA"/>
</dbReference>
<evidence type="ECO:0000256" key="8">
    <source>
        <dbReference type="ARBA" id="ARBA00023136"/>
    </source>
</evidence>
<name>A0A1V9FC75_9BACT</name>
<evidence type="ECO:0000256" key="9">
    <source>
        <dbReference type="HAMAP-Rule" id="MF_00275"/>
    </source>
</evidence>
<dbReference type="GO" id="GO:0005886">
    <property type="term" value="C:plasma membrane"/>
    <property type="evidence" value="ECO:0007669"/>
    <property type="project" value="UniProtKB-SubCell"/>
</dbReference>
<dbReference type="PANTHER" id="PTHR30607:SF2">
    <property type="entry name" value="POTASSIUM-TRANSPORTING ATPASE POTASSIUM-BINDING SUBUNIT"/>
    <property type="match status" value="1"/>
</dbReference>
<evidence type="ECO:0000256" key="1">
    <source>
        <dbReference type="ARBA" id="ARBA00022448"/>
    </source>
</evidence>
<keyword evidence="5 9" id="KW-0630">Potassium</keyword>
<evidence type="ECO:0000256" key="7">
    <source>
        <dbReference type="ARBA" id="ARBA00023065"/>
    </source>
</evidence>
<evidence type="ECO:0000256" key="5">
    <source>
        <dbReference type="ARBA" id="ARBA00022958"/>
    </source>
</evidence>
<keyword evidence="11" id="KW-1185">Reference proteome</keyword>
<comment type="similarity">
    <text evidence="9">Belongs to the KdpA family.</text>
</comment>
<keyword evidence="2 9" id="KW-1003">Cell membrane</keyword>
<dbReference type="Pfam" id="PF03814">
    <property type="entry name" value="KdpA"/>
    <property type="match status" value="1"/>
</dbReference>
<keyword evidence="6 9" id="KW-1133">Transmembrane helix</keyword>
<feature type="transmembrane region" description="Helical" evidence="9">
    <location>
        <begin position="66"/>
        <end position="85"/>
    </location>
</feature>
<evidence type="ECO:0000313" key="11">
    <source>
        <dbReference type="Proteomes" id="UP000192610"/>
    </source>
</evidence>
<dbReference type="PANTHER" id="PTHR30607">
    <property type="entry name" value="POTASSIUM-TRANSPORTING ATPASE A CHAIN"/>
    <property type="match status" value="1"/>
</dbReference>
<keyword evidence="4 9" id="KW-0812">Transmembrane</keyword>
<feature type="transmembrane region" description="Helical" evidence="9">
    <location>
        <begin position="176"/>
        <end position="197"/>
    </location>
</feature>
<comment type="subcellular location">
    <subcellularLocation>
        <location evidence="9">Cell membrane</location>
        <topology evidence="9">Multi-pass membrane protein</topology>
    </subcellularLocation>
</comment>
<comment type="function">
    <text evidence="9">Part of the high-affinity ATP-driven potassium transport (or Kdp) system, which catalyzes the hydrolysis of ATP coupled with the electrogenic transport of potassium into the cytoplasm. This subunit binds the extracellular potassium ions and delivers the ions to the membrane domain of KdpB through an intramembrane tunnel.</text>
</comment>
<feature type="transmembrane region" description="Helical" evidence="9">
    <location>
        <begin position="529"/>
        <end position="551"/>
    </location>
</feature>
<dbReference type="InterPro" id="IPR004623">
    <property type="entry name" value="KdpA"/>
</dbReference>
<proteinExistence type="inferred from homology"/>
<dbReference type="GO" id="GO:0030955">
    <property type="term" value="F:potassium ion binding"/>
    <property type="evidence" value="ECO:0007669"/>
    <property type="project" value="UniProtKB-UniRule"/>
</dbReference>
<comment type="subunit">
    <text evidence="9">The system is composed of three essential subunits: KdpA, KdpB and KdpC.</text>
</comment>
<dbReference type="PIRSF" id="PIRSF001294">
    <property type="entry name" value="K_ATPaseA"/>
    <property type="match status" value="1"/>
</dbReference>
<feature type="transmembrane region" description="Helical" evidence="9">
    <location>
        <begin position="284"/>
        <end position="304"/>
    </location>
</feature>
<feature type="transmembrane region" description="Helical" evidence="9">
    <location>
        <begin position="6"/>
        <end position="27"/>
    </location>
</feature>
<dbReference type="HAMAP" id="MF_00275">
    <property type="entry name" value="KdpA"/>
    <property type="match status" value="1"/>
</dbReference>
<evidence type="ECO:0000256" key="4">
    <source>
        <dbReference type="ARBA" id="ARBA00022692"/>
    </source>
</evidence>
<comment type="caution">
    <text evidence="10">The sequence shown here is derived from an EMBL/GenBank/DDBJ whole genome shotgun (WGS) entry which is preliminary data.</text>
</comment>
<reference evidence="11" key="1">
    <citation type="submission" date="2016-04" db="EMBL/GenBank/DDBJ databases">
        <authorList>
            <person name="Chen L."/>
            <person name="Zhuang W."/>
            <person name="Wang G."/>
        </authorList>
    </citation>
    <scope>NUCLEOTIDE SEQUENCE [LARGE SCALE GENOMIC DNA]</scope>
    <source>
        <strain evidence="11">17621</strain>
    </source>
</reference>
<feature type="transmembrane region" description="Helical" evidence="9">
    <location>
        <begin position="484"/>
        <end position="508"/>
    </location>
</feature>
<keyword evidence="1 9" id="KW-0813">Transport</keyword>
<evidence type="ECO:0000256" key="6">
    <source>
        <dbReference type="ARBA" id="ARBA00022989"/>
    </source>
</evidence>
<protein>
    <recommendedName>
        <fullName evidence="9">Potassium-transporting ATPase potassium-binding subunit</fullName>
    </recommendedName>
    <alternativeName>
        <fullName evidence="9">ATP phosphohydrolase [potassium-transporting] A chain</fullName>
    </alternativeName>
    <alternativeName>
        <fullName evidence="9">Potassium-binding and translocating subunit A</fullName>
    </alternativeName>
    <alternativeName>
        <fullName evidence="9">Potassium-translocating ATPase A chain</fullName>
    </alternativeName>
</protein>
<feature type="transmembrane region" description="Helical" evidence="9">
    <location>
        <begin position="129"/>
        <end position="155"/>
    </location>
</feature>
<evidence type="ECO:0000256" key="3">
    <source>
        <dbReference type="ARBA" id="ARBA00022538"/>
    </source>
</evidence>
<dbReference type="NCBIfam" id="TIGR00680">
    <property type="entry name" value="kdpA"/>
    <property type="match status" value="1"/>
</dbReference>
<feature type="transmembrane region" description="Helical" evidence="9">
    <location>
        <begin position="260"/>
        <end position="277"/>
    </location>
</feature>
<keyword evidence="3 9" id="KW-0633">Potassium transport</keyword>
<evidence type="ECO:0000313" key="10">
    <source>
        <dbReference type="EMBL" id="OQP55847.1"/>
    </source>
</evidence>
<feature type="transmembrane region" description="Helical" evidence="9">
    <location>
        <begin position="374"/>
        <end position="401"/>
    </location>
</feature>
<keyword evidence="8 9" id="KW-0472">Membrane</keyword>
<gene>
    <name evidence="9" type="primary">kdpA</name>
    <name evidence="10" type="ORF">A4H97_19825</name>
</gene>
<sequence length="565" mass="62162">MYTEIFGVMIIFTLTVALAIPFGKYIAKVYSEEKTFLDPILYPIERFIYRFIRVDPNREMNWKQHLVTLLNINVIWFPLVFFILMNQDWLPMNPDKIPAMSPDLAFHSTCAFITNCNQQHYSGETGMSYLSQVVIMFSLFFLTPSITLAAMAVLFNALRERSTKKLGNFYNYYIRSITRILLPLSFAVAVIFLFNGIPMTFKGADTYTTLQGDISHVATGPIAAFESIKMLGLNGAGFFGVNSAHPFENPNQVTNIIENILHLLLPIATVFALGYYLKRKKLAWVIFGVMTLGFLLLLIPALHYELQGNPAITQMGIDNSIGNMEGKEIRFGNVGSTFWSITATAGMEGAVTSMHDSYMPLSGGMQLLGIMVNALYGGVGTGVLGFFIIIILTVFIGSLMVGRSPEVLGKKIGMREIKITVIITLLHPFLSLTGTALACAFPMLTTPTLNNPGFHGFTEMLYEYTSASSGSGSGFEGLGDNTPWWNISCAIVILIGRYLPIIGVVAIAGSLAEKKYMGDSPGTLKTDSVTFGLMVFGLIFIVAALTFFPAFALGPFAEHFSIISH</sequence>
<dbReference type="STRING" id="354355.SAMN05660816_06581"/>
<dbReference type="OrthoDB" id="9763796at2"/>
<keyword evidence="7 9" id="KW-0406">Ion transport</keyword>
<feature type="transmembrane region" description="Helical" evidence="9">
    <location>
        <begin position="421"/>
        <end position="444"/>
    </location>
</feature>
<accession>A0A1V9FC75</accession>
<dbReference type="Proteomes" id="UP000192610">
    <property type="component" value="Unassembled WGS sequence"/>
</dbReference>
<dbReference type="RefSeq" id="WP_081197047.1">
    <property type="nucleotide sequence ID" value="NZ_FOCZ01000022.1"/>
</dbReference>
<dbReference type="GO" id="GO:0008556">
    <property type="term" value="F:P-type potassium transmembrane transporter activity"/>
    <property type="evidence" value="ECO:0007669"/>
    <property type="project" value="InterPro"/>
</dbReference>
<evidence type="ECO:0000256" key="2">
    <source>
        <dbReference type="ARBA" id="ARBA00022475"/>
    </source>
</evidence>
<organism evidence="10 11">
    <name type="scientific">Niastella yeongjuensis</name>
    <dbReference type="NCBI Taxonomy" id="354355"/>
    <lineage>
        <taxon>Bacteria</taxon>
        <taxon>Pseudomonadati</taxon>
        <taxon>Bacteroidota</taxon>
        <taxon>Chitinophagia</taxon>
        <taxon>Chitinophagales</taxon>
        <taxon>Chitinophagaceae</taxon>
        <taxon>Niastella</taxon>
    </lineage>
</organism>